<dbReference type="OrthoDB" id="7777654at2759"/>
<dbReference type="InterPro" id="IPR008150">
    <property type="entry name" value="Phytoene_DH_bac_CS"/>
</dbReference>
<evidence type="ECO:0000256" key="1">
    <source>
        <dbReference type="ARBA" id="ARBA00001911"/>
    </source>
</evidence>
<evidence type="ECO:0000313" key="13">
    <source>
        <dbReference type="Proteomes" id="UP000324022"/>
    </source>
</evidence>
<evidence type="ECO:0000256" key="9">
    <source>
        <dbReference type="SAM" id="MobiDB-lite"/>
    </source>
</evidence>
<dbReference type="PANTHER" id="PTHR43734">
    <property type="entry name" value="PHYTOENE DESATURASE"/>
    <property type="match status" value="1"/>
</dbReference>
<evidence type="ECO:0000256" key="4">
    <source>
        <dbReference type="ARBA" id="ARBA00013293"/>
    </source>
</evidence>
<protein>
    <recommendedName>
        <fullName evidence="4">Phytoene desaturase</fullName>
    </recommendedName>
    <alternativeName>
        <fullName evidence="7">Phytoene desaturase (3,4-didehydrolycopene-forming)</fullName>
    </alternativeName>
</protein>
<keyword evidence="10" id="KW-0812">Transmembrane</keyword>
<dbReference type="InterPro" id="IPR014105">
    <property type="entry name" value="Carotenoid/retinoid_OxRdtase"/>
</dbReference>
<dbReference type="Pfam" id="PF01593">
    <property type="entry name" value="Amino_oxidase"/>
    <property type="match status" value="1"/>
</dbReference>
<name>A0A5C3EH17_9BASI</name>
<dbReference type="AlphaFoldDB" id="A0A5C3EH17"/>
<dbReference type="PROSITE" id="PS00982">
    <property type="entry name" value="PHYTOENE_DH"/>
    <property type="match status" value="1"/>
</dbReference>
<reference evidence="12 13" key="1">
    <citation type="submission" date="2018-03" db="EMBL/GenBank/DDBJ databases">
        <authorList>
            <person name="Guldener U."/>
        </authorList>
    </citation>
    <scope>NUCLEOTIDE SEQUENCE [LARGE SCALE GENOMIC DNA]</scope>
    <source>
        <strain evidence="12 13">NBRC100155</strain>
    </source>
</reference>
<keyword evidence="10" id="KW-0472">Membrane</keyword>
<dbReference type="InterPro" id="IPR002937">
    <property type="entry name" value="Amino_oxidase"/>
</dbReference>
<comment type="similarity">
    <text evidence="3 8">Belongs to the carotenoid/retinoid oxidoreductase family.</text>
</comment>
<evidence type="ECO:0000256" key="8">
    <source>
        <dbReference type="RuleBase" id="RU362075"/>
    </source>
</evidence>
<evidence type="ECO:0000256" key="10">
    <source>
        <dbReference type="SAM" id="Phobius"/>
    </source>
</evidence>
<evidence type="ECO:0000256" key="7">
    <source>
        <dbReference type="ARBA" id="ARBA00034551"/>
    </source>
</evidence>
<keyword evidence="6 8" id="KW-0560">Oxidoreductase</keyword>
<comment type="pathway">
    <text evidence="2 8">Carotenoid biosynthesis.</text>
</comment>
<evidence type="ECO:0000256" key="3">
    <source>
        <dbReference type="ARBA" id="ARBA00006046"/>
    </source>
</evidence>
<gene>
    <name evidence="12" type="ORF">UTRI_05050_B</name>
</gene>
<dbReference type="Proteomes" id="UP000324022">
    <property type="component" value="Unassembled WGS sequence"/>
</dbReference>
<dbReference type="GO" id="GO:0016166">
    <property type="term" value="F:phytoene dehydrogenase activity"/>
    <property type="evidence" value="ECO:0007669"/>
    <property type="project" value="UniProtKB-ARBA"/>
</dbReference>
<feature type="compositionally biased region" description="Low complexity" evidence="9">
    <location>
        <begin position="17"/>
        <end position="30"/>
    </location>
</feature>
<feature type="transmembrane region" description="Helical" evidence="10">
    <location>
        <begin position="565"/>
        <end position="598"/>
    </location>
</feature>
<comment type="cofactor">
    <cofactor evidence="1">
        <name>NAD(+)</name>
        <dbReference type="ChEBI" id="CHEBI:57540"/>
    </cofactor>
</comment>
<feature type="region of interest" description="Disordered" evidence="9">
    <location>
        <begin position="1"/>
        <end position="30"/>
    </location>
</feature>
<proteinExistence type="inferred from homology"/>
<dbReference type="NCBIfam" id="TIGR02734">
    <property type="entry name" value="crtI_fam"/>
    <property type="match status" value="1"/>
</dbReference>
<sequence length="614" mass="68263">MADSYKKGSTPTPTPTPTLSRLSSSASTPTRKSNKKVIIIGAGAGGTALAARLARRGYQVTVLEKNSFGGGRCSLIHHNGHRWDQGPSLYLMPEIFEACFKDLGEDIRSHLRLHQCNPAYRIHFADGEKMLLSSNLSQMGETLNFFEKRAGNKEDPLTNFLTFLKEAGENYEESIKHVLTKDWSAWWAFFRPELFPMLWKTKGLRIYSTLYDRTTKYFKSRHVRRALTFSAMYMGMSPFDAPATYSLLQYAEYAKGIWYPIGGFYKVVEAMETIAKEKFGAEFKYDTAVKKIVIDERKGTAKGVELESGEVLEADVVVSNADLVWTYNNLLPPSSYAKKLRSKDQTCSSISFYWSLSQVVEELGGHNIFLADAYQESFDEIFRDGDTPTEPSFYVNVPSRLDPSAAPEGKDTLVILVPCGPISIPEKPCTDPSKGARTRAQFQATIDRARQQVIQTLSKRLNRPDFASLIDHEIVNDPFDWQAKFNLFRGSILGLSHTIPQVLWFRPSIQHAQYDNLFFVGASTQPGTGVPVVVAGSGVVAERVSAFLEGREKGWLSWEAIRGSIFLALLALVGVMFAGFAAGFILLGVVIAVSVHLLGIADVPGLVRSKVLPE</sequence>
<organism evidence="12 13">
    <name type="scientific">Ustilago trichophora</name>
    <dbReference type="NCBI Taxonomy" id="86804"/>
    <lineage>
        <taxon>Eukaryota</taxon>
        <taxon>Fungi</taxon>
        <taxon>Dikarya</taxon>
        <taxon>Basidiomycota</taxon>
        <taxon>Ustilaginomycotina</taxon>
        <taxon>Ustilaginomycetes</taxon>
        <taxon>Ustilaginales</taxon>
        <taxon>Ustilaginaceae</taxon>
        <taxon>Ustilago</taxon>
    </lineage>
</organism>
<dbReference type="GO" id="GO:0016117">
    <property type="term" value="P:carotenoid biosynthetic process"/>
    <property type="evidence" value="ECO:0007669"/>
    <property type="project" value="UniProtKB-KW"/>
</dbReference>
<keyword evidence="5 8" id="KW-0125">Carotenoid biosynthesis</keyword>
<evidence type="ECO:0000256" key="2">
    <source>
        <dbReference type="ARBA" id="ARBA00004829"/>
    </source>
</evidence>
<accession>A0A5C3EH17</accession>
<evidence type="ECO:0000259" key="11">
    <source>
        <dbReference type="Pfam" id="PF01593"/>
    </source>
</evidence>
<evidence type="ECO:0000313" key="12">
    <source>
        <dbReference type="EMBL" id="SPO28906.1"/>
    </source>
</evidence>
<evidence type="ECO:0000256" key="5">
    <source>
        <dbReference type="ARBA" id="ARBA00022746"/>
    </source>
</evidence>
<keyword evidence="10" id="KW-1133">Transmembrane helix</keyword>
<keyword evidence="13" id="KW-1185">Reference proteome</keyword>
<dbReference type="EMBL" id="OOIN01000025">
    <property type="protein sequence ID" value="SPO28906.1"/>
    <property type="molecule type" value="Genomic_DNA"/>
</dbReference>
<dbReference type="InterPro" id="IPR036188">
    <property type="entry name" value="FAD/NAD-bd_sf"/>
</dbReference>
<evidence type="ECO:0000256" key="6">
    <source>
        <dbReference type="ARBA" id="ARBA00023002"/>
    </source>
</evidence>
<dbReference type="SUPFAM" id="SSF51905">
    <property type="entry name" value="FAD/NAD(P)-binding domain"/>
    <property type="match status" value="1"/>
</dbReference>
<dbReference type="FunFam" id="3.50.50.60:FF:000171">
    <property type="entry name" value="zeta-carotene-forming phytoene desaturase"/>
    <property type="match status" value="1"/>
</dbReference>
<dbReference type="PANTHER" id="PTHR43734:SF1">
    <property type="entry name" value="PHYTOENE DESATURASE"/>
    <property type="match status" value="1"/>
</dbReference>
<dbReference type="Gene3D" id="3.50.50.60">
    <property type="entry name" value="FAD/NAD(P)-binding domain"/>
    <property type="match status" value="2"/>
</dbReference>
<feature type="domain" description="Amine oxidase" evidence="11">
    <location>
        <begin position="48"/>
        <end position="533"/>
    </location>
</feature>